<organism evidence="2 3">
    <name type="scientific">Phytophthora boehmeriae</name>
    <dbReference type="NCBI Taxonomy" id="109152"/>
    <lineage>
        <taxon>Eukaryota</taxon>
        <taxon>Sar</taxon>
        <taxon>Stramenopiles</taxon>
        <taxon>Oomycota</taxon>
        <taxon>Peronosporomycetes</taxon>
        <taxon>Peronosporales</taxon>
        <taxon>Peronosporaceae</taxon>
        <taxon>Phytophthora</taxon>
    </lineage>
</organism>
<dbReference type="AlphaFoldDB" id="A0A8T1X4M5"/>
<dbReference type="Proteomes" id="UP000693981">
    <property type="component" value="Unassembled WGS sequence"/>
</dbReference>
<sequence length="169" mass="18766">MAKTGYDVDFAALGLSVERFEAFKTVFTSFDKAHTGAISTRQLEALCYQLGESFDEEELAVAIASLADPQTGLIHFTTFLPWSSESLSDSFADAQGSSNEFTALRSGMKQHVALVQATQFFWGVLKFRVSLEIDDSQLWKLVRYSGIDRSQPIVGKQQHLQLMQSSLSI</sequence>
<evidence type="ECO:0000259" key="1">
    <source>
        <dbReference type="PROSITE" id="PS50222"/>
    </source>
</evidence>
<feature type="domain" description="EF-hand" evidence="1">
    <location>
        <begin position="18"/>
        <end position="53"/>
    </location>
</feature>
<name>A0A8T1X4M5_9STRA</name>
<dbReference type="GO" id="GO:0005509">
    <property type="term" value="F:calcium ion binding"/>
    <property type="evidence" value="ECO:0007669"/>
    <property type="project" value="InterPro"/>
</dbReference>
<evidence type="ECO:0000313" key="3">
    <source>
        <dbReference type="Proteomes" id="UP000693981"/>
    </source>
</evidence>
<keyword evidence="3" id="KW-1185">Reference proteome</keyword>
<dbReference type="InterPro" id="IPR002048">
    <property type="entry name" value="EF_hand_dom"/>
</dbReference>
<dbReference type="EMBL" id="JAGDFL010000066">
    <property type="protein sequence ID" value="KAG7399003.1"/>
    <property type="molecule type" value="Genomic_DNA"/>
</dbReference>
<accession>A0A8T1X4M5</accession>
<proteinExistence type="predicted"/>
<reference evidence="2" key="1">
    <citation type="submission" date="2021-02" db="EMBL/GenBank/DDBJ databases">
        <authorList>
            <person name="Palmer J.M."/>
        </authorList>
    </citation>
    <scope>NUCLEOTIDE SEQUENCE</scope>
    <source>
        <strain evidence="2">SCRP23</strain>
    </source>
</reference>
<comment type="caution">
    <text evidence="2">The sequence shown here is derived from an EMBL/GenBank/DDBJ whole genome shotgun (WGS) entry which is preliminary data.</text>
</comment>
<dbReference type="PROSITE" id="PS50222">
    <property type="entry name" value="EF_HAND_2"/>
    <property type="match status" value="1"/>
</dbReference>
<protein>
    <recommendedName>
        <fullName evidence="1">EF-hand domain-containing protein</fullName>
    </recommendedName>
</protein>
<gene>
    <name evidence="2" type="ORF">PHYBOEH_009996</name>
</gene>
<evidence type="ECO:0000313" key="2">
    <source>
        <dbReference type="EMBL" id="KAG7399003.1"/>
    </source>
</evidence>
<dbReference type="OrthoDB" id="10260307at2759"/>